<dbReference type="Proteomes" id="UP000275267">
    <property type="component" value="Unassembled WGS sequence"/>
</dbReference>
<keyword evidence="1" id="KW-1133">Transmembrane helix</keyword>
<proteinExistence type="predicted"/>
<feature type="transmembrane region" description="Helical" evidence="1">
    <location>
        <begin position="36"/>
        <end position="56"/>
    </location>
</feature>
<gene>
    <name evidence="2" type="ORF">C2845_PM09G17110</name>
</gene>
<dbReference type="OrthoDB" id="1728340at2759"/>
<comment type="caution">
    <text evidence="2">The sequence shown here is derived from an EMBL/GenBank/DDBJ whole genome shotgun (WGS) entry which is preliminary data.</text>
</comment>
<dbReference type="AlphaFoldDB" id="A0A3L6S0V9"/>
<protein>
    <recommendedName>
        <fullName evidence="4">WAT1-related protein</fullName>
    </recommendedName>
</protein>
<evidence type="ECO:0000313" key="2">
    <source>
        <dbReference type="EMBL" id="RLN12906.1"/>
    </source>
</evidence>
<sequence>MEGAKPAAAMVALQLLFSALQIFIELALDDGMDVRILVAYRFMFAAAVLCPVAFFMERYVSSVYTRALLGFLSVLENLAAT</sequence>
<accession>A0A3L6S0V9</accession>
<keyword evidence="1" id="KW-0472">Membrane</keyword>
<keyword evidence="1" id="KW-0812">Transmembrane</keyword>
<name>A0A3L6S0V9_PANMI</name>
<evidence type="ECO:0008006" key="4">
    <source>
        <dbReference type="Google" id="ProtNLM"/>
    </source>
</evidence>
<reference evidence="3" key="1">
    <citation type="journal article" date="2019" name="Nat. Commun.">
        <title>The genome of broomcorn millet.</title>
        <authorList>
            <person name="Zou C."/>
            <person name="Miki D."/>
            <person name="Li D."/>
            <person name="Tang Q."/>
            <person name="Xiao L."/>
            <person name="Rajput S."/>
            <person name="Deng P."/>
            <person name="Jia W."/>
            <person name="Huang R."/>
            <person name="Zhang M."/>
            <person name="Sun Y."/>
            <person name="Hu J."/>
            <person name="Fu X."/>
            <person name="Schnable P.S."/>
            <person name="Li F."/>
            <person name="Zhang H."/>
            <person name="Feng B."/>
            <person name="Zhu X."/>
            <person name="Liu R."/>
            <person name="Schnable J.C."/>
            <person name="Zhu J.-K."/>
            <person name="Zhang H."/>
        </authorList>
    </citation>
    <scope>NUCLEOTIDE SEQUENCE [LARGE SCALE GENOMIC DNA]</scope>
</reference>
<evidence type="ECO:0000256" key="1">
    <source>
        <dbReference type="SAM" id="Phobius"/>
    </source>
</evidence>
<dbReference type="STRING" id="4540.A0A3L6S0V9"/>
<dbReference type="EMBL" id="PQIB02000006">
    <property type="protein sequence ID" value="RLN12906.1"/>
    <property type="molecule type" value="Genomic_DNA"/>
</dbReference>
<evidence type="ECO:0000313" key="3">
    <source>
        <dbReference type="Proteomes" id="UP000275267"/>
    </source>
</evidence>
<organism evidence="2 3">
    <name type="scientific">Panicum miliaceum</name>
    <name type="common">Proso millet</name>
    <name type="synonym">Broomcorn millet</name>
    <dbReference type="NCBI Taxonomy" id="4540"/>
    <lineage>
        <taxon>Eukaryota</taxon>
        <taxon>Viridiplantae</taxon>
        <taxon>Streptophyta</taxon>
        <taxon>Embryophyta</taxon>
        <taxon>Tracheophyta</taxon>
        <taxon>Spermatophyta</taxon>
        <taxon>Magnoliopsida</taxon>
        <taxon>Liliopsida</taxon>
        <taxon>Poales</taxon>
        <taxon>Poaceae</taxon>
        <taxon>PACMAD clade</taxon>
        <taxon>Panicoideae</taxon>
        <taxon>Panicodae</taxon>
        <taxon>Paniceae</taxon>
        <taxon>Panicinae</taxon>
        <taxon>Panicum</taxon>
        <taxon>Panicum sect. Panicum</taxon>
    </lineage>
</organism>
<feature type="transmembrane region" description="Helical" evidence="1">
    <location>
        <begin position="7"/>
        <end position="24"/>
    </location>
</feature>
<keyword evidence="3" id="KW-1185">Reference proteome</keyword>